<protein>
    <submittedName>
        <fullName evidence="2">Uncharacterized protein</fullName>
    </submittedName>
</protein>
<organism evidence="2 3">
    <name type="scientific">Plantactinospora sonchi</name>
    <dbReference type="NCBI Taxonomy" id="1544735"/>
    <lineage>
        <taxon>Bacteria</taxon>
        <taxon>Bacillati</taxon>
        <taxon>Actinomycetota</taxon>
        <taxon>Actinomycetes</taxon>
        <taxon>Micromonosporales</taxon>
        <taxon>Micromonosporaceae</taxon>
        <taxon>Plantactinospora</taxon>
    </lineage>
</organism>
<dbReference type="Proteomes" id="UP001332243">
    <property type="component" value="Unassembled WGS sequence"/>
</dbReference>
<dbReference type="RefSeq" id="WP_331213041.1">
    <property type="nucleotide sequence ID" value="NZ_JAZGQK010000003.1"/>
</dbReference>
<dbReference type="EMBL" id="JAZGQK010000003">
    <property type="protein sequence ID" value="MEE6257933.1"/>
    <property type="molecule type" value="Genomic_DNA"/>
</dbReference>
<feature type="region of interest" description="Disordered" evidence="1">
    <location>
        <begin position="43"/>
        <end position="62"/>
    </location>
</feature>
<gene>
    <name evidence="2" type="ORF">V1633_05415</name>
</gene>
<name>A0ABU7RN48_9ACTN</name>
<proteinExistence type="predicted"/>
<sequence>MTRHQAEPEYDDLDPAPLEEWGDAQWAEYAARTRHNVTFRVRAGGASEVEPTDGLRFDPVDG</sequence>
<accession>A0ABU7RN48</accession>
<comment type="caution">
    <text evidence="2">The sequence shown here is derived from an EMBL/GenBank/DDBJ whole genome shotgun (WGS) entry which is preliminary data.</text>
</comment>
<reference evidence="2 3" key="1">
    <citation type="submission" date="2024-01" db="EMBL/GenBank/DDBJ databases">
        <title>Genome insights into Plantactinospora sonchi sp. nov.</title>
        <authorList>
            <person name="Wang L."/>
        </authorList>
    </citation>
    <scope>NUCLEOTIDE SEQUENCE [LARGE SCALE GENOMIC DNA]</scope>
    <source>
        <strain evidence="2 3">NEAU-QY2</strain>
    </source>
</reference>
<evidence type="ECO:0000256" key="1">
    <source>
        <dbReference type="SAM" id="MobiDB-lite"/>
    </source>
</evidence>
<evidence type="ECO:0000313" key="3">
    <source>
        <dbReference type="Proteomes" id="UP001332243"/>
    </source>
</evidence>
<evidence type="ECO:0000313" key="2">
    <source>
        <dbReference type="EMBL" id="MEE6257933.1"/>
    </source>
</evidence>
<keyword evidence="3" id="KW-1185">Reference proteome</keyword>
<feature type="compositionally biased region" description="Basic and acidic residues" evidence="1">
    <location>
        <begin position="53"/>
        <end position="62"/>
    </location>
</feature>